<feature type="transmembrane region" description="Helical" evidence="5">
    <location>
        <begin position="488"/>
        <end position="511"/>
    </location>
</feature>
<evidence type="ECO:0000256" key="4">
    <source>
        <dbReference type="ARBA" id="ARBA00023136"/>
    </source>
</evidence>
<dbReference type="GO" id="GO:0016020">
    <property type="term" value="C:membrane"/>
    <property type="evidence" value="ECO:0007669"/>
    <property type="project" value="UniProtKB-SubCell"/>
</dbReference>
<evidence type="ECO:0000256" key="2">
    <source>
        <dbReference type="ARBA" id="ARBA00022692"/>
    </source>
</evidence>
<keyword evidence="3 5" id="KW-1133">Transmembrane helix</keyword>
<evidence type="ECO:0000256" key="5">
    <source>
        <dbReference type="SAM" id="Phobius"/>
    </source>
</evidence>
<accession>A0A1E4TQG1</accession>
<dbReference type="InterPro" id="IPR049456">
    <property type="entry name" value="Anoctamin_N_fung"/>
</dbReference>
<evidence type="ECO:0000259" key="6">
    <source>
        <dbReference type="Pfam" id="PF04547"/>
    </source>
</evidence>
<reference evidence="9" key="1">
    <citation type="submission" date="2016-05" db="EMBL/GenBank/DDBJ databases">
        <title>Comparative genomics of biotechnologically important yeasts.</title>
        <authorList>
            <consortium name="DOE Joint Genome Institute"/>
            <person name="Riley R."/>
            <person name="Haridas S."/>
            <person name="Wolfe K.H."/>
            <person name="Lopes M.R."/>
            <person name="Hittinger C.T."/>
            <person name="Goker M."/>
            <person name="Salamov A."/>
            <person name="Wisecaver J."/>
            <person name="Long T.M."/>
            <person name="Aerts A.L."/>
            <person name="Barry K."/>
            <person name="Choi C."/>
            <person name="Clum A."/>
            <person name="Coughlan A.Y."/>
            <person name="Deshpande S."/>
            <person name="Douglass A.P."/>
            <person name="Hanson S.J."/>
            <person name="Klenk H.-P."/>
            <person name="Labutti K."/>
            <person name="Lapidus A."/>
            <person name="Lindquist E."/>
            <person name="Lipzen A."/>
            <person name="Meier-Kolthoff J.P."/>
            <person name="Ohm R.A."/>
            <person name="Otillar R.P."/>
            <person name="Pangilinan J."/>
            <person name="Peng Y."/>
            <person name="Rokas A."/>
            <person name="Rosa C.A."/>
            <person name="Scheuner C."/>
            <person name="Sibirny A.A."/>
            <person name="Slot J.C."/>
            <person name="Stielow J.B."/>
            <person name="Sun H."/>
            <person name="Kurtzman C.P."/>
            <person name="Blackwell M."/>
            <person name="Grigoriev I.V."/>
            <person name="Jeffries T.W."/>
        </authorList>
    </citation>
    <scope>NUCLEOTIDE SEQUENCE [LARGE SCALE GENOMIC DNA]</scope>
    <source>
        <strain evidence="9">NRRL Y-2460</strain>
    </source>
</reference>
<protein>
    <recommendedName>
        <fullName evidence="10">Anoctamin dimerisation domain-containing protein</fullName>
    </recommendedName>
</protein>
<dbReference type="InterPro" id="IPR007632">
    <property type="entry name" value="Anoctamin"/>
</dbReference>
<dbReference type="AlphaFoldDB" id="A0A1E4TQG1"/>
<feature type="transmembrane region" description="Helical" evidence="5">
    <location>
        <begin position="343"/>
        <end position="366"/>
    </location>
</feature>
<evidence type="ECO:0000256" key="3">
    <source>
        <dbReference type="ARBA" id="ARBA00022989"/>
    </source>
</evidence>
<feature type="non-terminal residue" evidence="8">
    <location>
        <position position="632"/>
    </location>
</feature>
<dbReference type="OrthoDB" id="296386at2759"/>
<gene>
    <name evidence="8" type="ORF">PACTADRAFT_28397</name>
</gene>
<dbReference type="Proteomes" id="UP000094236">
    <property type="component" value="Unassembled WGS sequence"/>
</dbReference>
<name>A0A1E4TQG1_PACTA</name>
<evidence type="ECO:0000256" key="1">
    <source>
        <dbReference type="ARBA" id="ARBA00004141"/>
    </source>
</evidence>
<dbReference type="GO" id="GO:0032541">
    <property type="term" value="C:cortical endoplasmic reticulum"/>
    <property type="evidence" value="ECO:0007669"/>
    <property type="project" value="TreeGrafter"/>
</dbReference>
<feature type="transmembrane region" description="Helical" evidence="5">
    <location>
        <begin position="408"/>
        <end position="430"/>
    </location>
</feature>
<feature type="transmembrane region" description="Helical" evidence="5">
    <location>
        <begin position="261"/>
        <end position="287"/>
    </location>
</feature>
<feature type="domain" description="Anoctamin transmembrane" evidence="6">
    <location>
        <begin position="159"/>
        <end position="595"/>
    </location>
</feature>
<feature type="transmembrane region" description="Helical" evidence="5">
    <location>
        <begin position="168"/>
        <end position="190"/>
    </location>
</feature>
<dbReference type="InterPro" id="IPR049452">
    <property type="entry name" value="Anoctamin_TM"/>
</dbReference>
<keyword evidence="9" id="KW-1185">Reference proteome</keyword>
<dbReference type="STRING" id="669874.A0A1E4TQG1"/>
<keyword evidence="4 5" id="KW-0472">Membrane</keyword>
<dbReference type="Pfam" id="PF20877">
    <property type="entry name" value="Anoctamin_N"/>
    <property type="match status" value="1"/>
</dbReference>
<dbReference type="EMBL" id="KV454017">
    <property type="protein sequence ID" value="ODV94001.1"/>
    <property type="molecule type" value="Genomic_DNA"/>
</dbReference>
<evidence type="ECO:0008006" key="10">
    <source>
        <dbReference type="Google" id="ProtNLM"/>
    </source>
</evidence>
<evidence type="ECO:0000313" key="9">
    <source>
        <dbReference type="Proteomes" id="UP000094236"/>
    </source>
</evidence>
<organism evidence="8 9">
    <name type="scientific">Pachysolen tannophilus NRRL Y-2460</name>
    <dbReference type="NCBI Taxonomy" id="669874"/>
    <lineage>
        <taxon>Eukaryota</taxon>
        <taxon>Fungi</taxon>
        <taxon>Dikarya</taxon>
        <taxon>Ascomycota</taxon>
        <taxon>Saccharomycotina</taxon>
        <taxon>Pichiomycetes</taxon>
        <taxon>Pachysolenaceae</taxon>
        <taxon>Pachysolen</taxon>
    </lineage>
</organism>
<feature type="domain" description="Anoctamin alpha-beta plait" evidence="7">
    <location>
        <begin position="1"/>
        <end position="120"/>
    </location>
</feature>
<dbReference type="Pfam" id="PF04547">
    <property type="entry name" value="Anoctamin"/>
    <property type="match status" value="1"/>
</dbReference>
<sequence length="632" mass="73038">DFVLQVSYAADKSEGDSNSDLNELLKVLDSKKFYLEIRPDKADTILVFVKLSDSALLKAVEDDEIKDWIYGVNNELLESKADIKNLSPAERLRIIYLILTSPISNGGCGITAQSGNWTHVKTILPVANYEIIQKQLKSTIFNISSFNTNENNKNINFILHYFGSKYAFYHYFLNTYINWLFPLTFIGFSLNLIFKNYSLIFTIVNLSWSIAFYLYWKLTQSKLVDQWGTKKISKVEIPMAENLTDNSILREPTYKKLIKQVFFLPLSLVFIGTLVGCQLFSFVVEIFLNEIYDGWLKSYLSLVPTVLLIVLVTIVTIFYNKFVSIYLKWEHHRTKSSYDYSNLIKTFIFNFLTSYMALLITSFIYLPFGFKLNDYLPDFSDHLTKYAGNITVKRSDFTVNQFRLGTQYQYFILTNQIVGLFMEFALPLILRKVLSHPKVKELLGKENDLLVDFQDNEKEKKFLTHVRKNLQLPDYDVNDDYRQLILQFGFLTMFGPVWSLGPLISLIINLIEQKLDYLKILSMVKSPVPDRSESIFPWDNCLKFLICVGSLTSVTISIMYNGDIVSSSSRSAVGIRWWKIVGPALIAEHLTVGIVKIGEIILDYYLSYLEENDVELEKDSDLSVRERYISSV</sequence>
<feature type="transmembrane region" description="Helical" evidence="5">
    <location>
        <begin position="299"/>
        <end position="322"/>
    </location>
</feature>
<dbReference type="PANTHER" id="PTHR12308">
    <property type="entry name" value="ANOCTAMIN"/>
    <property type="match status" value="1"/>
</dbReference>
<keyword evidence="2 5" id="KW-0812">Transmembrane</keyword>
<proteinExistence type="predicted"/>
<feature type="transmembrane region" description="Helical" evidence="5">
    <location>
        <begin position="196"/>
        <end position="216"/>
    </location>
</feature>
<dbReference type="GO" id="GO:0005254">
    <property type="term" value="F:chloride channel activity"/>
    <property type="evidence" value="ECO:0007669"/>
    <property type="project" value="TreeGrafter"/>
</dbReference>
<evidence type="ECO:0000259" key="7">
    <source>
        <dbReference type="Pfam" id="PF20877"/>
    </source>
</evidence>
<feature type="non-terminal residue" evidence="8">
    <location>
        <position position="1"/>
    </location>
</feature>
<evidence type="ECO:0000313" key="8">
    <source>
        <dbReference type="EMBL" id="ODV94001.1"/>
    </source>
</evidence>
<comment type="subcellular location">
    <subcellularLocation>
        <location evidence="1">Membrane</location>
        <topology evidence="1">Multi-pass membrane protein</topology>
    </subcellularLocation>
</comment>
<dbReference type="PANTHER" id="PTHR12308:SF73">
    <property type="entry name" value="ANOCTAMIN"/>
    <property type="match status" value="1"/>
</dbReference>